<name>B8C9X6_THAPS</name>
<feature type="compositionally biased region" description="Polar residues" evidence="1">
    <location>
        <begin position="85"/>
        <end position="99"/>
    </location>
</feature>
<feature type="compositionally biased region" description="Low complexity" evidence="1">
    <location>
        <begin position="280"/>
        <end position="290"/>
    </location>
</feature>
<feature type="region of interest" description="Disordered" evidence="1">
    <location>
        <begin position="30"/>
        <end position="106"/>
    </location>
</feature>
<dbReference type="EMBL" id="CM000647">
    <property type="protein sequence ID" value="EED89585.1"/>
    <property type="molecule type" value="Genomic_DNA"/>
</dbReference>
<sequence>MDKRSNKASTSKSVDLAGFAPAASMEALLSSAGGTSAQDGIEIDGGDSTMDVKEPASHATSASSATASAKKDQPKKKETKRKAPNKSTLSFADTTNNSFQEDESSPQAIEKAIANIPPLPNVDLSFQPMSLKDIQLRLKKLLLNLPQTLPPIPSEHYTPSSSNTQFPSSHAPIKSFASSLQQTIETYNLLLSLVSSSTYKWGVDRSGASQQNLAVMSSELQQCQEVISSVVSGRLSNVLCPAVDILVGEVEVVREVVDGSGGEMLDEDQQGSKKRKLNDLNDPNNNNNNNATTKERRINHHTRPLVDPSYVHLCHVILARNAPLIRHTVATSLHTAQRVIGDYLKAMKKDSGHDMASKGGYY</sequence>
<reference evidence="2 3" key="1">
    <citation type="journal article" date="2004" name="Science">
        <title>The genome of the diatom Thalassiosira pseudonana: ecology, evolution, and metabolism.</title>
        <authorList>
            <person name="Armbrust E.V."/>
            <person name="Berges J.A."/>
            <person name="Bowler C."/>
            <person name="Green B.R."/>
            <person name="Martinez D."/>
            <person name="Putnam N.H."/>
            <person name="Zhou S."/>
            <person name="Allen A.E."/>
            <person name="Apt K.E."/>
            <person name="Bechner M."/>
            <person name="Brzezinski M.A."/>
            <person name="Chaal B.K."/>
            <person name="Chiovitti A."/>
            <person name="Davis A.K."/>
            <person name="Demarest M.S."/>
            <person name="Detter J.C."/>
            <person name="Glavina T."/>
            <person name="Goodstein D."/>
            <person name="Hadi M.Z."/>
            <person name="Hellsten U."/>
            <person name="Hildebrand M."/>
            <person name="Jenkins B.D."/>
            <person name="Jurka J."/>
            <person name="Kapitonov V.V."/>
            <person name="Kroger N."/>
            <person name="Lau W.W."/>
            <person name="Lane T.W."/>
            <person name="Larimer F.W."/>
            <person name="Lippmeier J.C."/>
            <person name="Lucas S."/>
            <person name="Medina M."/>
            <person name="Montsant A."/>
            <person name="Obornik M."/>
            <person name="Parker M.S."/>
            <person name="Palenik B."/>
            <person name="Pazour G.J."/>
            <person name="Richardson P.M."/>
            <person name="Rynearson T.A."/>
            <person name="Saito M.A."/>
            <person name="Schwartz D.C."/>
            <person name="Thamatrakoln K."/>
            <person name="Valentin K."/>
            <person name="Vardi A."/>
            <person name="Wilkerson F.P."/>
            <person name="Rokhsar D.S."/>
        </authorList>
    </citation>
    <scope>NUCLEOTIDE SEQUENCE [LARGE SCALE GENOMIC DNA]</scope>
    <source>
        <strain evidence="2 3">CCMP1335</strain>
    </source>
</reference>
<protein>
    <submittedName>
        <fullName evidence="2">Uncharacterized protein</fullName>
    </submittedName>
</protein>
<dbReference type="KEGG" id="tps:THAPSDRAFT_8940"/>
<organism evidence="2 3">
    <name type="scientific">Thalassiosira pseudonana</name>
    <name type="common">Marine diatom</name>
    <name type="synonym">Cyclotella nana</name>
    <dbReference type="NCBI Taxonomy" id="35128"/>
    <lineage>
        <taxon>Eukaryota</taxon>
        <taxon>Sar</taxon>
        <taxon>Stramenopiles</taxon>
        <taxon>Ochrophyta</taxon>
        <taxon>Bacillariophyta</taxon>
        <taxon>Coscinodiscophyceae</taxon>
        <taxon>Thalassiosirophycidae</taxon>
        <taxon>Thalassiosirales</taxon>
        <taxon>Thalassiosiraceae</taxon>
        <taxon>Thalassiosira</taxon>
    </lineage>
</organism>
<dbReference type="eggNOG" id="ENOG502SUC8">
    <property type="taxonomic scope" value="Eukaryota"/>
</dbReference>
<evidence type="ECO:0000313" key="2">
    <source>
        <dbReference type="EMBL" id="EED89585.1"/>
    </source>
</evidence>
<proteinExistence type="predicted"/>
<keyword evidence="3" id="KW-1185">Reference proteome</keyword>
<evidence type="ECO:0000256" key="1">
    <source>
        <dbReference type="SAM" id="MobiDB-lite"/>
    </source>
</evidence>
<feature type="region of interest" description="Disordered" evidence="1">
    <location>
        <begin position="261"/>
        <end position="300"/>
    </location>
</feature>
<dbReference type="InParanoid" id="B8C9X6"/>
<dbReference type="OMA" id="MLARTEI"/>
<gene>
    <name evidence="2" type="ORF">THAPSDRAFT_8940</name>
</gene>
<dbReference type="AlphaFoldDB" id="B8C9X6"/>
<evidence type="ECO:0000313" key="3">
    <source>
        <dbReference type="Proteomes" id="UP000001449"/>
    </source>
</evidence>
<dbReference type="RefSeq" id="XP_002293124.1">
    <property type="nucleotide sequence ID" value="XM_002293088.1"/>
</dbReference>
<dbReference type="GeneID" id="7443229"/>
<dbReference type="PaxDb" id="35128-Thaps8940"/>
<dbReference type="Proteomes" id="UP000001449">
    <property type="component" value="Chromosome 12"/>
</dbReference>
<reference evidence="2 3" key="2">
    <citation type="journal article" date="2008" name="Nature">
        <title>The Phaeodactylum genome reveals the evolutionary history of diatom genomes.</title>
        <authorList>
            <person name="Bowler C."/>
            <person name="Allen A.E."/>
            <person name="Badger J.H."/>
            <person name="Grimwood J."/>
            <person name="Jabbari K."/>
            <person name="Kuo A."/>
            <person name="Maheswari U."/>
            <person name="Martens C."/>
            <person name="Maumus F."/>
            <person name="Otillar R.P."/>
            <person name="Rayko E."/>
            <person name="Salamov A."/>
            <person name="Vandepoele K."/>
            <person name="Beszteri B."/>
            <person name="Gruber A."/>
            <person name="Heijde M."/>
            <person name="Katinka M."/>
            <person name="Mock T."/>
            <person name="Valentin K."/>
            <person name="Verret F."/>
            <person name="Berges J.A."/>
            <person name="Brownlee C."/>
            <person name="Cadoret J.P."/>
            <person name="Chiovitti A."/>
            <person name="Choi C.J."/>
            <person name="Coesel S."/>
            <person name="De Martino A."/>
            <person name="Detter J.C."/>
            <person name="Durkin C."/>
            <person name="Falciatore A."/>
            <person name="Fournet J."/>
            <person name="Haruta M."/>
            <person name="Huysman M.J."/>
            <person name="Jenkins B.D."/>
            <person name="Jiroutova K."/>
            <person name="Jorgensen R.E."/>
            <person name="Joubert Y."/>
            <person name="Kaplan A."/>
            <person name="Kroger N."/>
            <person name="Kroth P.G."/>
            <person name="La Roche J."/>
            <person name="Lindquist E."/>
            <person name="Lommer M."/>
            <person name="Martin-Jezequel V."/>
            <person name="Lopez P.J."/>
            <person name="Lucas S."/>
            <person name="Mangogna M."/>
            <person name="McGinnis K."/>
            <person name="Medlin L.K."/>
            <person name="Montsant A."/>
            <person name="Oudot-Le Secq M.P."/>
            <person name="Napoli C."/>
            <person name="Obornik M."/>
            <person name="Parker M.S."/>
            <person name="Petit J.L."/>
            <person name="Porcel B.M."/>
            <person name="Poulsen N."/>
            <person name="Robison M."/>
            <person name="Rychlewski L."/>
            <person name="Rynearson T.A."/>
            <person name="Schmutz J."/>
            <person name="Shapiro H."/>
            <person name="Siaut M."/>
            <person name="Stanley M."/>
            <person name="Sussman M.R."/>
            <person name="Taylor A.R."/>
            <person name="Vardi A."/>
            <person name="von Dassow P."/>
            <person name="Vyverman W."/>
            <person name="Willis A."/>
            <person name="Wyrwicz L.S."/>
            <person name="Rokhsar D.S."/>
            <person name="Weissenbach J."/>
            <person name="Armbrust E.V."/>
            <person name="Green B.R."/>
            <person name="Van de Peer Y."/>
            <person name="Grigoriev I.V."/>
        </authorList>
    </citation>
    <scope>NUCLEOTIDE SEQUENCE [LARGE SCALE GENOMIC DNA]</scope>
    <source>
        <strain evidence="2 3">CCMP1335</strain>
    </source>
</reference>
<feature type="compositionally biased region" description="Low complexity" evidence="1">
    <location>
        <begin position="57"/>
        <end position="68"/>
    </location>
</feature>
<accession>B8C9X6</accession>
<dbReference type="HOGENOM" id="CLU_766165_0_0_1"/>